<dbReference type="PANTHER" id="PTHR10039:SF17">
    <property type="entry name" value="FUNGAL STAND N-TERMINAL GOODBYE DOMAIN-CONTAINING PROTEIN-RELATED"/>
    <property type="match status" value="1"/>
</dbReference>
<keyword evidence="4" id="KW-1185">Reference proteome</keyword>
<dbReference type="Proteomes" id="UP001213000">
    <property type="component" value="Unassembled WGS sequence"/>
</dbReference>
<feature type="domain" description="Nephrocystin 3-like N-terminal" evidence="2">
    <location>
        <begin position="63"/>
        <end position="243"/>
    </location>
</feature>
<evidence type="ECO:0000313" key="4">
    <source>
        <dbReference type="Proteomes" id="UP001213000"/>
    </source>
</evidence>
<comment type="caution">
    <text evidence="3">The sequence shown here is derived from an EMBL/GenBank/DDBJ whole genome shotgun (WGS) entry which is preliminary data.</text>
</comment>
<gene>
    <name evidence="3" type="ORF">NP233_g4743</name>
</gene>
<reference evidence="3" key="1">
    <citation type="submission" date="2022-07" db="EMBL/GenBank/DDBJ databases">
        <title>Genome Sequence of Leucocoprinus birnbaumii.</title>
        <authorList>
            <person name="Buettner E."/>
        </authorList>
    </citation>
    <scope>NUCLEOTIDE SEQUENCE</scope>
    <source>
        <strain evidence="3">VT141</strain>
    </source>
</reference>
<proteinExistence type="predicted"/>
<dbReference type="AlphaFoldDB" id="A0AAD5VWG5"/>
<name>A0AAD5VWG5_9AGAR</name>
<dbReference type="PANTHER" id="PTHR10039">
    <property type="entry name" value="AMELOGENIN"/>
    <property type="match status" value="1"/>
</dbReference>
<dbReference type="InterPro" id="IPR056884">
    <property type="entry name" value="NPHP3-like_N"/>
</dbReference>
<dbReference type="EMBL" id="JANIEX010000263">
    <property type="protein sequence ID" value="KAJ3569917.1"/>
    <property type="molecule type" value="Genomic_DNA"/>
</dbReference>
<organism evidence="3 4">
    <name type="scientific">Leucocoprinus birnbaumii</name>
    <dbReference type="NCBI Taxonomy" id="56174"/>
    <lineage>
        <taxon>Eukaryota</taxon>
        <taxon>Fungi</taxon>
        <taxon>Dikarya</taxon>
        <taxon>Basidiomycota</taxon>
        <taxon>Agaricomycotina</taxon>
        <taxon>Agaricomycetes</taxon>
        <taxon>Agaricomycetidae</taxon>
        <taxon>Agaricales</taxon>
        <taxon>Agaricineae</taxon>
        <taxon>Agaricaceae</taxon>
        <taxon>Leucocoprinus</taxon>
    </lineage>
</organism>
<keyword evidence="1" id="KW-0677">Repeat</keyword>
<protein>
    <recommendedName>
        <fullName evidence="2">Nephrocystin 3-like N-terminal domain-containing protein</fullName>
    </recommendedName>
</protein>
<dbReference type="Gene3D" id="3.40.50.300">
    <property type="entry name" value="P-loop containing nucleotide triphosphate hydrolases"/>
    <property type="match status" value="1"/>
</dbReference>
<dbReference type="InterPro" id="IPR027417">
    <property type="entry name" value="P-loop_NTPase"/>
</dbReference>
<accession>A0AAD5VWG5</accession>
<evidence type="ECO:0000256" key="1">
    <source>
        <dbReference type="ARBA" id="ARBA00022737"/>
    </source>
</evidence>
<dbReference type="Pfam" id="PF24883">
    <property type="entry name" value="NPHP3_N"/>
    <property type="match status" value="1"/>
</dbReference>
<evidence type="ECO:0000259" key="2">
    <source>
        <dbReference type="Pfam" id="PF24883"/>
    </source>
</evidence>
<dbReference type="SUPFAM" id="SSF52540">
    <property type="entry name" value="P-loop containing nucleoside triphosphate hydrolases"/>
    <property type="match status" value="1"/>
</dbReference>
<sequence>MIEQFQFHHEQPKVFPGELLCGMIRARIKPERTQALAWLEGHAMSGVEYNSSARDPLPRCHEGTRLWLLKAMRSWLCDPKMKQRLVWLHGPAGVGKSAITQTFAELLSRNPIVPLGATIFLPWPTSQDSPLTAAFSCDVSAMWLTVAYRLSTTQPAYRSYVVERIENDPRLVEQAMEFQFETFIVEPFGRRGLLDEGHKSVLPILIDGLDRCQHPVQQKIVELILKFVEEFPESRLVWILTGRNEMHLIRLFESYRQRLGELIQPVFVPIEAEECLMDARIFMRGKFAKMSEEYVALDPHPWPTEKDFNHILGVALGLFILVSAIVDFIGNPHIADPVSQLSRVMIATKGESRNTGELVTLFDPTDPLAAVNDMYRQIMRRIPPQAYHTAKRILGFYLLRDGFGAFARDTTSFWELCNILGIKENLALGCLFQLHSLINVPRRENAADFPIRFFHNSFADFLVDRKASRDCCIDLNEVVKDLWQCHLRILKETNVTDRLYPQPFRINLAWPHSSVPLVHDFQIRIWENARLTFLHHLLPCPTQQCAFGVHLPDAARDELALVEILAGINFSIILDGYVCTHVPHRFITFIHWLYGEEHLLLQQNRVLFKLDQPLDNYDWINADAVSFLIRSVRYDDGGCLTTFEAYTQSSVKLIHRRESEYYQKFLAAEYKNNDDQSTAAKDFMAHALDVVLPNGLERTQLFSARVNTKPFNELIGHLESRCLKDLVVVGSEEIGRCAFIIDKPSENETVYYVLPVKHLPTMSYMDIDP</sequence>
<evidence type="ECO:0000313" key="3">
    <source>
        <dbReference type="EMBL" id="KAJ3569917.1"/>
    </source>
</evidence>